<protein>
    <recommendedName>
        <fullName evidence="11">Beta-defensin-like domain-containing protein</fullName>
    </recommendedName>
</protein>
<evidence type="ECO:0000313" key="12">
    <source>
        <dbReference type="Ensembl" id="ENSFTIP00000001429.1"/>
    </source>
</evidence>
<proteinExistence type="inferred from homology"/>
<keyword evidence="13" id="KW-1185">Reference proteome</keyword>
<dbReference type="GO" id="GO:0005615">
    <property type="term" value="C:extracellular space"/>
    <property type="evidence" value="ECO:0007669"/>
    <property type="project" value="TreeGrafter"/>
</dbReference>
<dbReference type="GO" id="GO:0031731">
    <property type="term" value="F:CCR6 chemokine receptor binding"/>
    <property type="evidence" value="ECO:0007669"/>
    <property type="project" value="TreeGrafter"/>
</dbReference>
<keyword evidence="9" id="KW-1015">Disulfide bond</keyword>
<dbReference type="AlphaFoldDB" id="A0A8C4TP07"/>
<evidence type="ECO:0000256" key="4">
    <source>
        <dbReference type="ARBA" id="ARBA00022525"/>
    </source>
</evidence>
<evidence type="ECO:0000256" key="2">
    <source>
        <dbReference type="ARBA" id="ARBA00004613"/>
    </source>
</evidence>
<keyword evidence="10" id="KW-1133">Transmembrane helix</keyword>
<comment type="similarity">
    <text evidence="3">Belongs to the beta-defensin family.</text>
</comment>
<keyword evidence="4" id="KW-0964">Secreted</keyword>
<evidence type="ECO:0000256" key="3">
    <source>
        <dbReference type="ARBA" id="ARBA00007371"/>
    </source>
</evidence>
<evidence type="ECO:0000256" key="8">
    <source>
        <dbReference type="ARBA" id="ARBA00023022"/>
    </source>
</evidence>
<dbReference type="GO" id="GO:0050830">
    <property type="term" value="P:defense response to Gram-positive bacterium"/>
    <property type="evidence" value="ECO:0007669"/>
    <property type="project" value="TreeGrafter"/>
</dbReference>
<dbReference type="Ensembl" id="ENSFTIT00000001504.1">
    <property type="protein sequence ID" value="ENSFTIP00000001429.1"/>
    <property type="gene ID" value="ENSFTIG00000001020.1"/>
</dbReference>
<keyword evidence="5" id="KW-0929">Antimicrobial</keyword>
<evidence type="ECO:0000256" key="5">
    <source>
        <dbReference type="ARBA" id="ARBA00022529"/>
    </source>
</evidence>
<evidence type="ECO:0000256" key="6">
    <source>
        <dbReference type="ARBA" id="ARBA00022729"/>
    </source>
</evidence>
<keyword evidence="10" id="KW-0812">Transmembrane</keyword>
<name>A0A8C4TP07_FALTI</name>
<keyword evidence="6" id="KW-0732">Signal</keyword>
<evidence type="ECO:0000256" key="10">
    <source>
        <dbReference type="SAM" id="Phobius"/>
    </source>
</evidence>
<dbReference type="OrthoDB" id="9210026at2759"/>
<dbReference type="Pfam" id="PF00711">
    <property type="entry name" value="Defensin_beta"/>
    <property type="match status" value="1"/>
</dbReference>
<keyword evidence="8" id="KW-0044">Antibiotic</keyword>
<dbReference type="Proteomes" id="UP000694562">
    <property type="component" value="Unplaced"/>
</dbReference>
<dbReference type="InterPro" id="IPR001855">
    <property type="entry name" value="Defensin_beta-like"/>
</dbReference>
<dbReference type="GO" id="GO:0002227">
    <property type="term" value="P:innate immune response in mucosa"/>
    <property type="evidence" value="ECO:0007669"/>
    <property type="project" value="TreeGrafter"/>
</dbReference>
<dbReference type="GO" id="GO:0050829">
    <property type="term" value="P:defense response to Gram-negative bacterium"/>
    <property type="evidence" value="ECO:0007669"/>
    <property type="project" value="TreeGrafter"/>
</dbReference>
<sequence length="131" mass="14648">MKDPYGFKLAEDIPSLELLYLVALNLDMKIFSLFLAVLLLMLQGSSGFMRAPNNHVQCKQAGGTCSADHCPLPNTRFFGRCQQGVPCCRTVVSDGFDEDQVFLERVALLFTSTHPVCFLDEKLLQCELARE</sequence>
<keyword evidence="10" id="KW-0472">Membrane</keyword>
<reference evidence="12" key="2">
    <citation type="submission" date="2025-09" db="UniProtKB">
        <authorList>
            <consortium name="Ensembl"/>
        </authorList>
    </citation>
    <scope>IDENTIFICATION</scope>
</reference>
<comment type="subcellular location">
    <subcellularLocation>
        <location evidence="1">Cytoplasmic granule</location>
    </subcellularLocation>
    <subcellularLocation>
        <location evidence="2">Secreted</location>
    </subcellularLocation>
</comment>
<keyword evidence="7" id="KW-0211">Defensin</keyword>
<dbReference type="PANTHER" id="PTHR21388">
    <property type="entry name" value="BETA-DEFENSIN-RELATED"/>
    <property type="match status" value="1"/>
</dbReference>
<evidence type="ECO:0000256" key="9">
    <source>
        <dbReference type="ARBA" id="ARBA00023157"/>
    </source>
</evidence>
<reference evidence="12" key="1">
    <citation type="submission" date="2025-08" db="UniProtKB">
        <authorList>
            <consortium name="Ensembl"/>
        </authorList>
    </citation>
    <scope>IDENTIFICATION</scope>
</reference>
<feature type="transmembrane region" description="Helical" evidence="10">
    <location>
        <begin position="20"/>
        <end position="42"/>
    </location>
</feature>
<feature type="domain" description="Beta-defensin-like" evidence="11">
    <location>
        <begin position="54"/>
        <end position="89"/>
    </location>
</feature>
<organism evidence="12 13">
    <name type="scientific">Falco tinnunculus</name>
    <name type="common">Common kestrel</name>
    <dbReference type="NCBI Taxonomy" id="100819"/>
    <lineage>
        <taxon>Eukaryota</taxon>
        <taxon>Metazoa</taxon>
        <taxon>Chordata</taxon>
        <taxon>Craniata</taxon>
        <taxon>Vertebrata</taxon>
        <taxon>Euteleostomi</taxon>
        <taxon>Archelosauria</taxon>
        <taxon>Archosauria</taxon>
        <taxon>Dinosauria</taxon>
        <taxon>Saurischia</taxon>
        <taxon>Theropoda</taxon>
        <taxon>Coelurosauria</taxon>
        <taxon>Aves</taxon>
        <taxon>Neognathae</taxon>
        <taxon>Neoaves</taxon>
        <taxon>Telluraves</taxon>
        <taxon>Australaves</taxon>
        <taxon>Falconiformes</taxon>
        <taxon>Falconidae</taxon>
        <taxon>Falco</taxon>
    </lineage>
</organism>
<dbReference type="PANTHER" id="PTHR21388:SF9">
    <property type="entry name" value="BETA-DEFENSIN 1"/>
    <property type="match status" value="1"/>
</dbReference>
<evidence type="ECO:0000256" key="1">
    <source>
        <dbReference type="ARBA" id="ARBA00004463"/>
    </source>
</evidence>
<accession>A0A8C4TP07</accession>
<evidence type="ECO:0000313" key="13">
    <source>
        <dbReference type="Proteomes" id="UP000694562"/>
    </source>
</evidence>
<evidence type="ECO:0000259" key="11">
    <source>
        <dbReference type="Pfam" id="PF00711"/>
    </source>
</evidence>
<evidence type="ECO:0000256" key="7">
    <source>
        <dbReference type="ARBA" id="ARBA00022940"/>
    </source>
</evidence>